<evidence type="ECO:0000313" key="7">
    <source>
        <dbReference type="Proteomes" id="UP001221189"/>
    </source>
</evidence>
<feature type="domain" description="Cyclic nucleotide-binding" evidence="4">
    <location>
        <begin position="16"/>
        <end position="85"/>
    </location>
</feature>
<sequence length="241" mass="25787">MKPKLFPSCEPRQNQLLANLPDEDLAPWAAALEPVALSLGQVLCESGSTAAYAYFPTTAIVSLLYLTQDGESTEIAVVGRDGMVGVSLFMGGNATPSRSVVQSAGMGLRLPAHLVKQAVTNAGALQAMLLSYTQTLMAQVAQTAACNRYHSIDQLLCRRLLMGLDRLPSEAMMMTQELLANLLGVRREGVTAAALKLSQAGLISYSRGRIAVLDRERLEQRMGCPAPAAKPRRTAPMQMAA</sequence>
<gene>
    <name evidence="6" type="ORF">PRZ03_17605</name>
</gene>
<keyword evidence="2" id="KW-0238">DNA-binding</keyword>
<dbReference type="PANTHER" id="PTHR24567:SF74">
    <property type="entry name" value="HTH-TYPE TRANSCRIPTIONAL REGULATOR ARCR"/>
    <property type="match status" value="1"/>
</dbReference>
<dbReference type="Pfam" id="PF13545">
    <property type="entry name" value="HTH_Crp_2"/>
    <property type="match status" value="1"/>
</dbReference>
<dbReference type="SMART" id="SM00100">
    <property type="entry name" value="cNMP"/>
    <property type="match status" value="1"/>
</dbReference>
<dbReference type="InterPro" id="IPR018490">
    <property type="entry name" value="cNMP-bd_dom_sf"/>
</dbReference>
<evidence type="ECO:0000313" key="6">
    <source>
        <dbReference type="EMBL" id="MDC8773402.1"/>
    </source>
</evidence>
<evidence type="ECO:0000259" key="5">
    <source>
        <dbReference type="PROSITE" id="PS51063"/>
    </source>
</evidence>
<dbReference type="InterPro" id="IPR014710">
    <property type="entry name" value="RmlC-like_jellyroll"/>
</dbReference>
<dbReference type="InterPro" id="IPR050397">
    <property type="entry name" value="Env_Response_Regulators"/>
</dbReference>
<dbReference type="SUPFAM" id="SSF51206">
    <property type="entry name" value="cAMP-binding domain-like"/>
    <property type="match status" value="1"/>
</dbReference>
<dbReference type="Gene3D" id="2.60.120.10">
    <property type="entry name" value="Jelly Rolls"/>
    <property type="match status" value="1"/>
</dbReference>
<feature type="domain" description="HTH crp-type" evidence="5">
    <location>
        <begin position="150"/>
        <end position="216"/>
    </location>
</feature>
<dbReference type="Gene3D" id="1.10.10.10">
    <property type="entry name" value="Winged helix-like DNA-binding domain superfamily/Winged helix DNA-binding domain"/>
    <property type="match status" value="1"/>
</dbReference>
<dbReference type="InterPro" id="IPR036390">
    <property type="entry name" value="WH_DNA-bd_sf"/>
</dbReference>
<dbReference type="InterPro" id="IPR036388">
    <property type="entry name" value="WH-like_DNA-bd_sf"/>
</dbReference>
<dbReference type="InterPro" id="IPR000595">
    <property type="entry name" value="cNMP-bd_dom"/>
</dbReference>
<protein>
    <submittedName>
        <fullName evidence="6">Crp/Fnr family transcriptional regulator</fullName>
    </submittedName>
</protein>
<keyword evidence="3" id="KW-0804">Transcription</keyword>
<dbReference type="PROSITE" id="PS51063">
    <property type="entry name" value="HTH_CRP_2"/>
    <property type="match status" value="1"/>
</dbReference>
<dbReference type="CDD" id="cd00038">
    <property type="entry name" value="CAP_ED"/>
    <property type="match status" value="1"/>
</dbReference>
<keyword evidence="7" id="KW-1185">Reference proteome</keyword>
<dbReference type="RefSeq" id="WP_273601530.1">
    <property type="nucleotide sequence ID" value="NZ_JAQQXT010000011.1"/>
</dbReference>
<dbReference type="EMBL" id="JAQQXT010000011">
    <property type="protein sequence ID" value="MDC8773402.1"/>
    <property type="molecule type" value="Genomic_DNA"/>
</dbReference>
<comment type="caution">
    <text evidence="6">The sequence shown here is derived from an EMBL/GenBank/DDBJ whole genome shotgun (WGS) entry which is preliminary data.</text>
</comment>
<accession>A0ABT5KJ36</accession>
<evidence type="ECO:0000256" key="1">
    <source>
        <dbReference type="ARBA" id="ARBA00023015"/>
    </source>
</evidence>
<dbReference type="Proteomes" id="UP001221189">
    <property type="component" value="Unassembled WGS sequence"/>
</dbReference>
<organism evidence="6 7">
    <name type="scientific">Roseateles albus</name>
    <dbReference type="NCBI Taxonomy" id="2987525"/>
    <lineage>
        <taxon>Bacteria</taxon>
        <taxon>Pseudomonadati</taxon>
        <taxon>Pseudomonadota</taxon>
        <taxon>Betaproteobacteria</taxon>
        <taxon>Burkholderiales</taxon>
        <taxon>Sphaerotilaceae</taxon>
        <taxon>Roseateles</taxon>
    </lineage>
</organism>
<evidence type="ECO:0000256" key="2">
    <source>
        <dbReference type="ARBA" id="ARBA00023125"/>
    </source>
</evidence>
<dbReference type="PROSITE" id="PS50042">
    <property type="entry name" value="CNMP_BINDING_3"/>
    <property type="match status" value="1"/>
</dbReference>
<dbReference type="PANTHER" id="PTHR24567">
    <property type="entry name" value="CRP FAMILY TRANSCRIPTIONAL REGULATORY PROTEIN"/>
    <property type="match status" value="1"/>
</dbReference>
<keyword evidence="1" id="KW-0805">Transcription regulation</keyword>
<evidence type="ECO:0000256" key="3">
    <source>
        <dbReference type="ARBA" id="ARBA00023163"/>
    </source>
</evidence>
<reference evidence="6 7" key="1">
    <citation type="submission" date="2022-10" db="EMBL/GenBank/DDBJ databases">
        <title>Paucibacter sp. hw1 Genome sequencing.</title>
        <authorList>
            <person name="Park S."/>
        </authorList>
    </citation>
    <scope>NUCLEOTIDE SEQUENCE [LARGE SCALE GENOMIC DNA]</scope>
    <source>
        <strain evidence="7">hw1</strain>
    </source>
</reference>
<dbReference type="SUPFAM" id="SSF46785">
    <property type="entry name" value="Winged helix' DNA-binding domain"/>
    <property type="match status" value="1"/>
</dbReference>
<proteinExistence type="predicted"/>
<name>A0ABT5KJ36_9BURK</name>
<evidence type="ECO:0000259" key="4">
    <source>
        <dbReference type="PROSITE" id="PS50042"/>
    </source>
</evidence>
<dbReference type="InterPro" id="IPR012318">
    <property type="entry name" value="HTH_CRP"/>
</dbReference>